<dbReference type="EMBL" id="KV460418">
    <property type="protein sequence ID" value="OCA18449.1"/>
    <property type="molecule type" value="Genomic_DNA"/>
</dbReference>
<reference evidence="1" key="3">
    <citation type="submission" date="2016-05" db="EMBL/GenBank/DDBJ databases">
        <title>WGS assembly of Xenopus tropicalis.</title>
        <authorList>
            <person name="Sessions A."/>
            <person name="Jenkins J."/>
            <person name="Mitros T."/>
            <person name="Lyons J.T."/>
            <person name="Dichmann D.S."/>
            <person name="Robert J."/>
            <person name="Harland R.M."/>
            <person name="Rokhsar D.S."/>
        </authorList>
    </citation>
    <scope>NUCLEOTIDE SEQUENCE</scope>
    <source>
        <strain evidence="1">Nigerian</strain>
    </source>
</reference>
<feature type="non-terminal residue" evidence="1">
    <location>
        <position position="171"/>
    </location>
</feature>
<protein>
    <submittedName>
        <fullName evidence="1">Uncharacterized protein</fullName>
    </submittedName>
</protein>
<feature type="non-terminal residue" evidence="1">
    <location>
        <position position="1"/>
    </location>
</feature>
<reference evidence="1" key="2">
    <citation type="journal article" date="2010" name="Science">
        <title>The genome of the Western clawed frog Xenopus tropicalis.</title>
        <authorList>
            <person name="Hellsten U."/>
            <person name="Harland R.M."/>
            <person name="Gilchrist M.J."/>
            <person name="Hendrix D."/>
            <person name="Jurka J."/>
            <person name="Kapitonov V."/>
            <person name="Ovcharenko I."/>
            <person name="Putnam N.H."/>
            <person name="Shu S."/>
            <person name="Taher L."/>
            <person name="Blitz I.L."/>
            <person name="Blumberg B."/>
            <person name="Dichmann D.S."/>
            <person name="Dubchak I."/>
            <person name="Amaya E."/>
            <person name="Detter J.C."/>
            <person name="Fletcher R."/>
            <person name="Gerhard D.S."/>
            <person name="Goodstein D."/>
            <person name="Graves T."/>
            <person name="Grigoriev I.V."/>
            <person name="Grimwood J."/>
            <person name="Kawashima T."/>
            <person name="Lindquist E."/>
            <person name="Lucas S.M."/>
            <person name="Mead P.E."/>
            <person name="Mitros T."/>
            <person name="Ogino H."/>
            <person name="Ohta Y."/>
            <person name="Poliakov A.V."/>
            <person name="Pollet N."/>
            <person name="Robert J."/>
            <person name="Salamov A."/>
            <person name="Sater A.K."/>
            <person name="Schmutz J."/>
            <person name="Terry A."/>
            <person name="Vize P.D."/>
            <person name="Warren W.C."/>
            <person name="Wells D."/>
            <person name="Wills A."/>
            <person name="Wilson R.K."/>
            <person name="Zimmerman L.B."/>
            <person name="Zorn A.M."/>
            <person name="Grainger R."/>
            <person name="Grammer T."/>
            <person name="Khokha M.K."/>
            <person name="Richardson P.M."/>
            <person name="Rokhsar D.S."/>
        </authorList>
    </citation>
    <scope>NUCLEOTIDE SEQUENCE [LARGE SCALE GENOMIC DNA]</scope>
    <source>
        <strain evidence="1">Nigerian</strain>
    </source>
</reference>
<reference evidence="1" key="1">
    <citation type="submission" date="2009-11" db="EMBL/GenBank/DDBJ databases">
        <authorList>
            <consortium name="US DOE Joint Genome Institute (JGI-PGF)"/>
            <person name="Ottilar R."/>
            <person name="Schmutz J."/>
            <person name="Salamov A."/>
            <person name="Cheng J.F."/>
            <person name="Lucas S."/>
            <person name="Pitluck S."/>
            <person name="Gundlach H."/>
            <person name="Guo Y."/>
            <person name="Haberer G."/>
            <person name="Nasrallah J."/>
            <person name="Mayer K.F.X."/>
            <person name="van de Peer Y."/>
            <person name="Weigel D."/>
            <person name="Grigoriev I.V."/>
        </authorList>
    </citation>
    <scope>NUCLEOTIDE SEQUENCE</scope>
    <source>
        <strain evidence="1">Nigerian</strain>
    </source>
</reference>
<dbReference type="EMBL" id="KV460418">
    <property type="protein sequence ID" value="OCA18448.1"/>
    <property type="molecule type" value="Genomic_DNA"/>
</dbReference>
<dbReference type="AlphaFoldDB" id="A0A1B8Y683"/>
<organism evidence="1">
    <name type="scientific">Xenopus tropicalis</name>
    <name type="common">Western clawed frog</name>
    <name type="synonym">Silurana tropicalis</name>
    <dbReference type="NCBI Taxonomy" id="8364"/>
    <lineage>
        <taxon>Eukaryota</taxon>
        <taxon>Metazoa</taxon>
        <taxon>Chordata</taxon>
        <taxon>Craniata</taxon>
        <taxon>Vertebrata</taxon>
        <taxon>Euteleostomi</taxon>
        <taxon>Amphibia</taxon>
        <taxon>Batrachia</taxon>
        <taxon>Anura</taxon>
        <taxon>Pipoidea</taxon>
        <taxon>Pipidae</taxon>
        <taxon>Xenopodinae</taxon>
        <taxon>Xenopus</taxon>
        <taxon>Silurana</taxon>
    </lineage>
</organism>
<accession>A0A1B8Y683</accession>
<sequence>WGYQEKISSLGDLAKRMAAFTHWHSVAYTHWAEWPDIEVETIGILPPSANSALNVDFARAPSMESDQNYFDLADQRVDISAAFCDIGRLVNPPYTAGLSLEGLYCQCVYIRLCRSGKLHFSVGSKTISALFDFSNPVNCDARTKRLHYHDIAAQSGHIGRKIRSFRLHRLC</sequence>
<gene>
    <name evidence="1" type="ORF">XENTR_v900309569mg</name>
</gene>
<proteinExistence type="predicted"/>
<evidence type="ECO:0000313" key="1">
    <source>
        <dbReference type="EMBL" id="OCA18448.1"/>
    </source>
</evidence>
<name>A0A1B8Y683_XENTR</name>